<sequence length="107" mass="11398">MAGVGGGVFGDEVSVRKGRKMHGAGVHQLQPRLSPMAASANAQTRTSLPTRQNGGEHGTAQVHRRPHPYLPGQQERTIGVWHADGDRLQQPANRNDIVAFFGVGSPA</sequence>
<reference evidence="3" key="1">
    <citation type="journal article" date="2019" name="Int. J. Syst. Evol. Microbiol.">
        <title>The Global Catalogue of Microorganisms (GCM) 10K type strain sequencing project: providing services to taxonomists for standard genome sequencing and annotation.</title>
        <authorList>
            <consortium name="The Broad Institute Genomics Platform"/>
            <consortium name="The Broad Institute Genome Sequencing Center for Infectious Disease"/>
            <person name="Wu L."/>
            <person name="Ma J."/>
        </authorList>
    </citation>
    <scope>NUCLEOTIDE SEQUENCE [LARGE SCALE GENOMIC DNA]</scope>
    <source>
        <strain evidence="3">JCM 18081</strain>
    </source>
</reference>
<dbReference type="Proteomes" id="UP001501265">
    <property type="component" value="Unassembled WGS sequence"/>
</dbReference>
<feature type="region of interest" description="Disordered" evidence="1">
    <location>
        <begin position="19"/>
        <end position="72"/>
    </location>
</feature>
<name>A0ABP9DAQ3_9ACTN</name>
<feature type="compositionally biased region" description="Polar residues" evidence="1">
    <location>
        <begin position="40"/>
        <end position="53"/>
    </location>
</feature>
<accession>A0ABP9DAQ3</accession>
<proteinExistence type="predicted"/>
<dbReference type="RefSeq" id="WP_345624885.1">
    <property type="nucleotide sequence ID" value="NZ_BAABIG010000117.1"/>
</dbReference>
<dbReference type="EMBL" id="BAABIG010000117">
    <property type="protein sequence ID" value="GAA4827367.1"/>
    <property type="molecule type" value="Genomic_DNA"/>
</dbReference>
<gene>
    <name evidence="2" type="ORF">GCM10023220_71300</name>
</gene>
<organism evidence="2 3">
    <name type="scientific">Streptomyces ziwulingensis</name>
    <dbReference type="NCBI Taxonomy" id="1045501"/>
    <lineage>
        <taxon>Bacteria</taxon>
        <taxon>Bacillati</taxon>
        <taxon>Actinomycetota</taxon>
        <taxon>Actinomycetes</taxon>
        <taxon>Kitasatosporales</taxon>
        <taxon>Streptomycetaceae</taxon>
        <taxon>Streptomyces</taxon>
    </lineage>
</organism>
<evidence type="ECO:0000313" key="2">
    <source>
        <dbReference type="EMBL" id="GAA4827367.1"/>
    </source>
</evidence>
<comment type="caution">
    <text evidence="2">The sequence shown here is derived from an EMBL/GenBank/DDBJ whole genome shotgun (WGS) entry which is preliminary data.</text>
</comment>
<evidence type="ECO:0000256" key="1">
    <source>
        <dbReference type="SAM" id="MobiDB-lite"/>
    </source>
</evidence>
<evidence type="ECO:0000313" key="3">
    <source>
        <dbReference type="Proteomes" id="UP001501265"/>
    </source>
</evidence>
<keyword evidence="3" id="KW-1185">Reference proteome</keyword>
<protein>
    <submittedName>
        <fullName evidence="2">Uncharacterized protein</fullName>
    </submittedName>
</protein>